<dbReference type="AlphaFoldDB" id="A0AAV4PIM2"/>
<proteinExistence type="predicted"/>
<accession>A0AAV4PIM2</accession>
<evidence type="ECO:0000313" key="2">
    <source>
        <dbReference type="Proteomes" id="UP001054945"/>
    </source>
</evidence>
<evidence type="ECO:0000313" key="1">
    <source>
        <dbReference type="EMBL" id="GIX96868.1"/>
    </source>
</evidence>
<name>A0AAV4PIM2_CAEEX</name>
<dbReference type="EMBL" id="BPLR01004707">
    <property type="protein sequence ID" value="GIX96868.1"/>
    <property type="molecule type" value="Genomic_DNA"/>
</dbReference>
<dbReference type="Proteomes" id="UP001054945">
    <property type="component" value="Unassembled WGS sequence"/>
</dbReference>
<keyword evidence="2" id="KW-1185">Reference proteome</keyword>
<gene>
    <name evidence="1" type="ORF">CEXT_571701</name>
</gene>
<reference evidence="1 2" key="1">
    <citation type="submission" date="2021-06" db="EMBL/GenBank/DDBJ databases">
        <title>Caerostris extrusa draft genome.</title>
        <authorList>
            <person name="Kono N."/>
            <person name="Arakawa K."/>
        </authorList>
    </citation>
    <scope>NUCLEOTIDE SEQUENCE [LARGE SCALE GENOMIC DNA]</scope>
</reference>
<comment type="caution">
    <text evidence="1">The sequence shown here is derived from an EMBL/GenBank/DDBJ whole genome shotgun (WGS) entry which is preliminary data.</text>
</comment>
<protein>
    <submittedName>
        <fullName evidence="1">Uncharacterized protein</fullName>
    </submittedName>
</protein>
<sequence>MRKESITRNKHRTGSFFRVFKSLSKHRTSCEEIWLADRPRKRNFHGYNSAGDCKMTHILLAMHFSSYDNKVSLFIVARKRWDTTQRFHWEVRAVRLRLKPIEVSRSCISEKDGLSEFVWRGVMGNVRNQLPVHQVLLLPTSYLYPCATNACFL</sequence>
<organism evidence="1 2">
    <name type="scientific">Caerostris extrusa</name>
    <name type="common">Bark spider</name>
    <name type="synonym">Caerostris bankana</name>
    <dbReference type="NCBI Taxonomy" id="172846"/>
    <lineage>
        <taxon>Eukaryota</taxon>
        <taxon>Metazoa</taxon>
        <taxon>Ecdysozoa</taxon>
        <taxon>Arthropoda</taxon>
        <taxon>Chelicerata</taxon>
        <taxon>Arachnida</taxon>
        <taxon>Araneae</taxon>
        <taxon>Araneomorphae</taxon>
        <taxon>Entelegynae</taxon>
        <taxon>Araneoidea</taxon>
        <taxon>Araneidae</taxon>
        <taxon>Caerostris</taxon>
    </lineage>
</organism>